<evidence type="ECO:0000313" key="1">
    <source>
        <dbReference type="EMBL" id="SUB26088.1"/>
    </source>
</evidence>
<reference evidence="2 4" key="2">
    <citation type="submission" date="2019-03" db="EMBL/GenBank/DDBJ databases">
        <title>Genomic Encyclopedia of Type Strains, Phase IV (KMG-IV): sequencing the most valuable type-strain genomes for metagenomic binning, comparative biology and taxonomic classification.</title>
        <authorList>
            <person name="Goeker M."/>
        </authorList>
    </citation>
    <scope>NUCLEOTIDE SEQUENCE [LARGE SCALE GENOMIC DNA]</scope>
    <source>
        <strain evidence="2 4">DSM 17481</strain>
    </source>
</reference>
<keyword evidence="4" id="KW-1185">Reference proteome</keyword>
<accession>A0A379AV35</accession>
<dbReference type="EMBL" id="SNXJ01000010">
    <property type="protein sequence ID" value="TDP27686.1"/>
    <property type="molecule type" value="Genomic_DNA"/>
</dbReference>
<proteinExistence type="predicted"/>
<dbReference type="Proteomes" id="UP000294683">
    <property type="component" value="Unassembled WGS sequence"/>
</dbReference>
<evidence type="ECO:0000313" key="3">
    <source>
        <dbReference type="Proteomes" id="UP000255113"/>
    </source>
</evidence>
<evidence type="ECO:0000313" key="4">
    <source>
        <dbReference type="Proteomes" id="UP000294683"/>
    </source>
</evidence>
<dbReference type="EMBL" id="UGSQ01000003">
    <property type="protein sequence ID" value="SUB26088.1"/>
    <property type="molecule type" value="Genomic_DNA"/>
</dbReference>
<dbReference type="Proteomes" id="UP000255113">
    <property type="component" value="Unassembled WGS sequence"/>
</dbReference>
<protein>
    <recommendedName>
        <fullName evidence="5">Transposase</fullName>
    </recommendedName>
</protein>
<sequence>MRKHYSTEFKLWTISLASEKGMSLHQAEEYCGLSNYP</sequence>
<dbReference type="AlphaFoldDB" id="A0A379AV35"/>
<name>A0A379AV35_AVIGA</name>
<evidence type="ECO:0008006" key="5">
    <source>
        <dbReference type="Google" id="ProtNLM"/>
    </source>
</evidence>
<organism evidence="1 3">
    <name type="scientific">Avibacterium gallinarum</name>
    <name type="common">Pasteurella gallinarum</name>
    <dbReference type="NCBI Taxonomy" id="755"/>
    <lineage>
        <taxon>Bacteria</taxon>
        <taxon>Pseudomonadati</taxon>
        <taxon>Pseudomonadota</taxon>
        <taxon>Gammaproteobacteria</taxon>
        <taxon>Pasteurellales</taxon>
        <taxon>Pasteurellaceae</taxon>
        <taxon>Avibacterium</taxon>
    </lineage>
</organism>
<reference evidence="1 3" key="1">
    <citation type="submission" date="2018-06" db="EMBL/GenBank/DDBJ databases">
        <authorList>
            <consortium name="Pathogen Informatics"/>
            <person name="Doyle S."/>
        </authorList>
    </citation>
    <scope>NUCLEOTIDE SEQUENCE [LARGE SCALE GENOMIC DNA]</scope>
    <source>
        <strain evidence="1 3">NCTC11188</strain>
    </source>
</reference>
<gene>
    <name evidence="2" type="ORF">EV689_11061</name>
    <name evidence="1" type="ORF">NCTC11188_00424</name>
</gene>
<evidence type="ECO:0000313" key="2">
    <source>
        <dbReference type="EMBL" id="TDP27686.1"/>
    </source>
</evidence>